<dbReference type="AlphaFoldDB" id="T0ZT26"/>
<reference evidence="2" key="1">
    <citation type="submission" date="2013-08" db="EMBL/GenBank/DDBJ databases">
        <authorList>
            <person name="Mendez C."/>
            <person name="Richter M."/>
            <person name="Ferrer M."/>
            <person name="Sanchez J."/>
        </authorList>
    </citation>
    <scope>NUCLEOTIDE SEQUENCE</scope>
</reference>
<dbReference type="EMBL" id="AUZY01011824">
    <property type="protein sequence ID" value="EQD32990.1"/>
    <property type="molecule type" value="Genomic_DNA"/>
</dbReference>
<organism evidence="2">
    <name type="scientific">mine drainage metagenome</name>
    <dbReference type="NCBI Taxonomy" id="410659"/>
    <lineage>
        <taxon>unclassified sequences</taxon>
        <taxon>metagenomes</taxon>
        <taxon>ecological metagenomes</taxon>
    </lineage>
</organism>
<name>T0ZT26_9ZZZZ</name>
<protein>
    <submittedName>
        <fullName evidence="2">Phage/plasmid primase P4-like protein</fullName>
    </submittedName>
</protein>
<dbReference type="InterPro" id="IPR014818">
    <property type="entry name" value="Phage/plasmid_primase_P4_C"/>
</dbReference>
<feature type="domain" description="Bacteriophage/plasmid primase P4 C-terminal" evidence="1">
    <location>
        <begin position="1"/>
        <end position="115"/>
    </location>
</feature>
<feature type="non-terminal residue" evidence="2">
    <location>
        <position position="1"/>
    </location>
</feature>
<evidence type="ECO:0000313" key="2">
    <source>
        <dbReference type="EMBL" id="EQD32990.1"/>
    </source>
</evidence>
<proteinExistence type="predicted"/>
<dbReference type="SMART" id="SM00885">
    <property type="entry name" value="D5_N"/>
    <property type="match status" value="1"/>
</dbReference>
<comment type="caution">
    <text evidence="2">The sequence shown here is derived from an EMBL/GenBank/DDBJ whole genome shotgun (WGS) entry which is preliminary data.</text>
</comment>
<reference evidence="2" key="2">
    <citation type="journal article" date="2014" name="ISME J.">
        <title>Microbial stratification in low pH oxic and suboxic macroscopic growths along an acid mine drainage.</title>
        <authorList>
            <person name="Mendez-Garcia C."/>
            <person name="Mesa V."/>
            <person name="Sprenger R.R."/>
            <person name="Richter M."/>
            <person name="Diez M.S."/>
            <person name="Solano J."/>
            <person name="Bargiela R."/>
            <person name="Golyshina O.V."/>
            <person name="Manteca A."/>
            <person name="Ramos J.L."/>
            <person name="Gallego J.R."/>
            <person name="Llorente I."/>
            <person name="Martins Dos Santos V.A."/>
            <person name="Jensen O.N."/>
            <person name="Pelaez A.I."/>
            <person name="Sanchez J."/>
            <person name="Ferrer M."/>
        </authorList>
    </citation>
    <scope>NUCLEOTIDE SEQUENCE</scope>
</reference>
<evidence type="ECO:0000259" key="1">
    <source>
        <dbReference type="SMART" id="SM00885"/>
    </source>
</evidence>
<sequence>SRELRAYDETRGYYVGDADTYIAEWVRSKFTEMGKTASQGFVTEVVATARDRSYRDRPSVNPPWFVVVQNGVLNVKTGELGPHAPDPVFTFGLPVPYDPSAICPTFDAFLERSLPDPVQREAVLEFAGYFLWPGNPFRKLAVVWGPTTTGKSTYTAILIGVYGTENV</sequence>
<accession>T0ZT26</accession>
<dbReference type="Pfam" id="PF08706">
    <property type="entry name" value="D5_N"/>
    <property type="match status" value="1"/>
</dbReference>
<gene>
    <name evidence="2" type="ORF">B1B_17681</name>
</gene>
<feature type="non-terminal residue" evidence="2">
    <location>
        <position position="167"/>
    </location>
</feature>